<name>A0A366MEI5_9EURY</name>
<accession>A0A366MEI5</accession>
<dbReference type="EMBL" id="NIZT01000003">
    <property type="protein sequence ID" value="RBQ24457.1"/>
    <property type="molecule type" value="Genomic_DNA"/>
</dbReference>
<evidence type="ECO:0000313" key="2">
    <source>
        <dbReference type="Proteomes" id="UP000253099"/>
    </source>
</evidence>
<comment type="caution">
    <text evidence="1">The sequence shown here is derived from an EMBL/GenBank/DDBJ whole genome shotgun (WGS) entry which is preliminary data.</text>
</comment>
<dbReference type="Proteomes" id="UP000253099">
    <property type="component" value="Unassembled WGS sequence"/>
</dbReference>
<gene>
    <name evidence="1" type="ORF">ALNOE001_01040</name>
</gene>
<protein>
    <submittedName>
        <fullName evidence="1">Uncharacterized protein</fullName>
    </submittedName>
</protein>
<keyword evidence="2" id="KW-1185">Reference proteome</keyword>
<organism evidence="1 2">
    <name type="scientific">Candidatus Methanobinarius endosymbioticus</name>
    <dbReference type="NCBI Taxonomy" id="2006182"/>
    <lineage>
        <taxon>Archaea</taxon>
        <taxon>Methanobacteriati</taxon>
        <taxon>Methanobacteriota</taxon>
        <taxon>Methanomada group</taxon>
        <taxon>Methanobacteria</taxon>
        <taxon>Methanobacteriales</taxon>
        <taxon>Methanobacteriaceae</taxon>
        <taxon>Candidatus Methanobinarius</taxon>
    </lineage>
</organism>
<sequence length="99" mass="11363">MSHTFATPGNKTFGFYVDYQYLKANTILSVSRILNQVVTETIEINNSGVKTSKLRYTFKNFGEVRGFKVFTIKVNKKYILTGLKTAGDVRYSYNKKNVF</sequence>
<dbReference type="AlphaFoldDB" id="A0A366MEI5"/>
<evidence type="ECO:0000313" key="1">
    <source>
        <dbReference type="EMBL" id="RBQ24457.1"/>
    </source>
</evidence>
<reference evidence="1 2" key="1">
    <citation type="submission" date="2018-06" db="EMBL/GenBank/DDBJ databases">
        <title>Genomic insight into two independent archaeal endosymbiosis events.</title>
        <authorList>
            <person name="Lind A.E."/>
            <person name="Lewis W.H."/>
            <person name="Spang A."/>
            <person name="Guy L."/>
            <person name="Embley M.T."/>
            <person name="Ettema T.J.G."/>
        </authorList>
    </citation>
    <scope>NUCLEOTIDE SEQUENCE [LARGE SCALE GENOMIC DNA]</scope>
    <source>
        <strain evidence="1">NOE</strain>
    </source>
</reference>
<proteinExistence type="predicted"/>